<proteinExistence type="predicted"/>
<protein>
    <submittedName>
        <fullName evidence="1">Uncharacterized protein</fullName>
    </submittedName>
</protein>
<comment type="caution">
    <text evidence="1">The sequence shown here is derived from an EMBL/GenBank/DDBJ whole genome shotgun (WGS) entry which is preliminary data.</text>
</comment>
<accession>A0AAD5TZX9</accession>
<dbReference type="AlphaFoldDB" id="A0AAD5TZX9"/>
<name>A0AAD5TZX9_9FUNG</name>
<keyword evidence="2" id="KW-1185">Reference proteome</keyword>
<evidence type="ECO:0000313" key="1">
    <source>
        <dbReference type="EMBL" id="KAJ3218770.1"/>
    </source>
</evidence>
<dbReference type="Proteomes" id="UP001211065">
    <property type="component" value="Unassembled WGS sequence"/>
</dbReference>
<organism evidence="1 2">
    <name type="scientific">Clydaea vesicula</name>
    <dbReference type="NCBI Taxonomy" id="447962"/>
    <lineage>
        <taxon>Eukaryota</taxon>
        <taxon>Fungi</taxon>
        <taxon>Fungi incertae sedis</taxon>
        <taxon>Chytridiomycota</taxon>
        <taxon>Chytridiomycota incertae sedis</taxon>
        <taxon>Chytridiomycetes</taxon>
        <taxon>Lobulomycetales</taxon>
        <taxon>Lobulomycetaceae</taxon>
        <taxon>Clydaea</taxon>
    </lineage>
</organism>
<evidence type="ECO:0000313" key="2">
    <source>
        <dbReference type="Proteomes" id="UP001211065"/>
    </source>
</evidence>
<gene>
    <name evidence="1" type="ORF">HK099_004935</name>
</gene>
<reference evidence="1" key="1">
    <citation type="submission" date="2020-05" db="EMBL/GenBank/DDBJ databases">
        <title>Phylogenomic resolution of chytrid fungi.</title>
        <authorList>
            <person name="Stajich J.E."/>
            <person name="Amses K."/>
            <person name="Simmons R."/>
            <person name="Seto K."/>
            <person name="Myers J."/>
            <person name="Bonds A."/>
            <person name="Quandt C.A."/>
            <person name="Barry K."/>
            <person name="Liu P."/>
            <person name="Grigoriev I."/>
            <person name="Longcore J.E."/>
            <person name="James T.Y."/>
        </authorList>
    </citation>
    <scope>NUCLEOTIDE SEQUENCE</scope>
    <source>
        <strain evidence="1">JEL0476</strain>
    </source>
</reference>
<sequence>MNLPKNKFKGFDIESDTRNHAPFNLCTKVKSYIINNKEYLNHVKDVYIKETMAIPKVFFILDESKIFDENFWGREMTTFENFGGWDIDVTIGTKELWEEDSRTFWTKLV</sequence>
<dbReference type="EMBL" id="JADGJW010000365">
    <property type="protein sequence ID" value="KAJ3218770.1"/>
    <property type="molecule type" value="Genomic_DNA"/>
</dbReference>